<dbReference type="Proteomes" id="UP000475385">
    <property type="component" value="Unassembled WGS sequence"/>
</dbReference>
<comment type="similarity">
    <text evidence="1">Belongs to the ETF alpha-subunit/FixB family.</text>
</comment>
<dbReference type="GO" id="GO:0009055">
    <property type="term" value="F:electron transfer activity"/>
    <property type="evidence" value="ECO:0007669"/>
    <property type="project" value="InterPro"/>
</dbReference>
<reference evidence="4 5" key="1">
    <citation type="submission" date="2020-02" db="EMBL/GenBank/DDBJ databases">
        <authorList>
            <person name="Kim H.M."/>
            <person name="Jeon C.O."/>
        </authorList>
    </citation>
    <scope>NUCLEOTIDE SEQUENCE [LARGE SCALE GENOMIC DNA]</scope>
    <source>
        <strain evidence="4 5">PeD5</strain>
    </source>
</reference>
<gene>
    <name evidence="4" type="ORF">G3576_31110</name>
</gene>
<reference evidence="4 5" key="2">
    <citation type="submission" date="2020-03" db="EMBL/GenBank/DDBJ databases">
        <title>Roseomonas stagni sp. nov., isolated from pond water in Japan.</title>
        <authorList>
            <person name="Furuhata K."/>
            <person name="Miyamoto H."/>
            <person name="Goto K."/>
        </authorList>
    </citation>
    <scope>NUCLEOTIDE SEQUENCE [LARGE SCALE GENOMIC DNA]</scope>
    <source>
        <strain evidence="4 5">PeD5</strain>
    </source>
</reference>
<comment type="caution">
    <text evidence="4">The sequence shown here is derived from an EMBL/GenBank/DDBJ whole genome shotgun (WGS) entry which is preliminary data.</text>
</comment>
<evidence type="ECO:0000256" key="1">
    <source>
        <dbReference type="ARBA" id="ARBA00005817"/>
    </source>
</evidence>
<dbReference type="EMBL" id="JAAIKB010000088">
    <property type="protein sequence ID" value="NGM24457.1"/>
    <property type="molecule type" value="Genomic_DNA"/>
</dbReference>
<dbReference type="InterPro" id="IPR014730">
    <property type="entry name" value="ETF_a/b_N"/>
</dbReference>
<dbReference type="GO" id="GO:0050660">
    <property type="term" value="F:flavin adenine dinucleotide binding"/>
    <property type="evidence" value="ECO:0007669"/>
    <property type="project" value="InterPro"/>
</dbReference>
<dbReference type="PANTHER" id="PTHR43153:SF1">
    <property type="entry name" value="ELECTRON TRANSFER FLAVOPROTEIN SUBUNIT ALPHA, MITOCHONDRIAL"/>
    <property type="match status" value="1"/>
</dbReference>
<dbReference type="Pfam" id="PF01012">
    <property type="entry name" value="ETF"/>
    <property type="match status" value="1"/>
</dbReference>
<accession>A0A6M1LWA4</accession>
<sequence length="80" mass="7709">TRSAVAAAQKLGGEVHVLVLGAEGAAAAAKRPGVAKVLVAKGDSMALAEPVAALLISLAPGYDALLAPGSAAGKNVLPRV</sequence>
<keyword evidence="5" id="KW-1185">Reference proteome</keyword>
<dbReference type="GO" id="GO:0033539">
    <property type="term" value="P:fatty acid beta-oxidation using acyl-CoA dehydrogenase"/>
    <property type="evidence" value="ECO:0007669"/>
    <property type="project" value="TreeGrafter"/>
</dbReference>
<evidence type="ECO:0000259" key="3">
    <source>
        <dbReference type="Pfam" id="PF01012"/>
    </source>
</evidence>
<feature type="non-terminal residue" evidence="4">
    <location>
        <position position="80"/>
    </location>
</feature>
<dbReference type="AlphaFoldDB" id="A0A6M1LWA4"/>
<dbReference type="PANTHER" id="PTHR43153">
    <property type="entry name" value="ELECTRON TRANSFER FLAVOPROTEIN ALPHA"/>
    <property type="match status" value="1"/>
</dbReference>
<keyword evidence="2" id="KW-0249">Electron transport</keyword>
<evidence type="ECO:0000313" key="4">
    <source>
        <dbReference type="EMBL" id="NGM24457.1"/>
    </source>
</evidence>
<feature type="domain" description="Electron transfer flavoprotein alpha/beta-subunit N-terminal" evidence="3">
    <location>
        <begin position="2"/>
        <end position="80"/>
    </location>
</feature>
<dbReference type="Gene3D" id="3.40.50.620">
    <property type="entry name" value="HUPs"/>
    <property type="match status" value="1"/>
</dbReference>
<keyword evidence="2" id="KW-0813">Transport</keyword>
<organism evidence="4 5">
    <name type="scientific">Falsiroseomonas algicola</name>
    <dbReference type="NCBI Taxonomy" id="2716930"/>
    <lineage>
        <taxon>Bacteria</taxon>
        <taxon>Pseudomonadati</taxon>
        <taxon>Pseudomonadota</taxon>
        <taxon>Alphaproteobacteria</taxon>
        <taxon>Acetobacterales</taxon>
        <taxon>Roseomonadaceae</taxon>
        <taxon>Falsiroseomonas</taxon>
    </lineage>
</organism>
<proteinExistence type="inferred from homology"/>
<protein>
    <submittedName>
        <fullName evidence="4">Electron transfer flavoprotein subunit alpha/FixB family protein</fullName>
    </submittedName>
</protein>
<evidence type="ECO:0000256" key="2">
    <source>
        <dbReference type="ARBA" id="ARBA00022982"/>
    </source>
</evidence>
<name>A0A6M1LWA4_9PROT</name>
<dbReference type="InterPro" id="IPR014729">
    <property type="entry name" value="Rossmann-like_a/b/a_fold"/>
</dbReference>
<feature type="non-terminal residue" evidence="4">
    <location>
        <position position="1"/>
    </location>
</feature>
<dbReference type="InterPro" id="IPR001308">
    <property type="entry name" value="ETF_a/FixB"/>
</dbReference>
<evidence type="ECO:0000313" key="5">
    <source>
        <dbReference type="Proteomes" id="UP000475385"/>
    </source>
</evidence>
<dbReference type="SUPFAM" id="SSF52402">
    <property type="entry name" value="Adenine nucleotide alpha hydrolases-like"/>
    <property type="match status" value="1"/>
</dbReference>